<evidence type="ECO:0000259" key="2">
    <source>
        <dbReference type="Pfam" id="PF13614"/>
    </source>
</evidence>
<dbReference type="InterPro" id="IPR050678">
    <property type="entry name" value="DNA_Partitioning_ATPase"/>
</dbReference>
<organism evidence="3 4">
    <name type="scientific">Marinobacter mobilis</name>
    <dbReference type="NCBI Taxonomy" id="488533"/>
    <lineage>
        <taxon>Bacteria</taxon>
        <taxon>Pseudomonadati</taxon>
        <taxon>Pseudomonadota</taxon>
        <taxon>Gammaproteobacteria</taxon>
        <taxon>Pseudomonadales</taxon>
        <taxon>Marinobacteraceae</taxon>
        <taxon>Marinobacter</taxon>
    </lineage>
</organism>
<accession>A0A1H2WFQ3</accession>
<comment type="similarity">
    <text evidence="1">To B.subtilis soj.</text>
</comment>
<dbReference type="OrthoDB" id="9815116at2"/>
<evidence type="ECO:0000313" key="4">
    <source>
        <dbReference type="Proteomes" id="UP000199675"/>
    </source>
</evidence>
<dbReference type="PANTHER" id="PTHR13696:SF52">
    <property type="entry name" value="PARA FAMILY PROTEIN CT_582"/>
    <property type="match status" value="1"/>
</dbReference>
<dbReference type="Proteomes" id="UP000199675">
    <property type="component" value="Unassembled WGS sequence"/>
</dbReference>
<name>A0A1H2WFQ3_9GAMM</name>
<dbReference type="Gene3D" id="3.40.50.300">
    <property type="entry name" value="P-loop containing nucleotide triphosphate hydrolases"/>
    <property type="match status" value="1"/>
</dbReference>
<keyword evidence="4" id="KW-1185">Reference proteome</keyword>
<evidence type="ECO:0000256" key="1">
    <source>
        <dbReference type="ARBA" id="ARBA00060876"/>
    </source>
</evidence>
<dbReference type="PANTHER" id="PTHR13696">
    <property type="entry name" value="P-LOOP CONTAINING NUCLEOSIDE TRIPHOSPHATE HYDROLASE"/>
    <property type="match status" value="1"/>
</dbReference>
<dbReference type="InterPro" id="IPR027417">
    <property type="entry name" value="P-loop_NTPase"/>
</dbReference>
<dbReference type="FunFam" id="3.40.50.300:FF:000285">
    <property type="entry name" value="Sporulation initiation inhibitor Soj"/>
    <property type="match status" value="1"/>
</dbReference>
<dbReference type="SUPFAM" id="SSF52540">
    <property type="entry name" value="P-loop containing nucleoside triphosphate hydrolases"/>
    <property type="match status" value="1"/>
</dbReference>
<dbReference type="AlphaFoldDB" id="A0A1H2WFQ3"/>
<proteinExistence type="predicted"/>
<dbReference type="Pfam" id="PF13614">
    <property type="entry name" value="AAA_31"/>
    <property type="match status" value="1"/>
</dbReference>
<protein>
    <submittedName>
        <fullName evidence="3">Chromosome partitioning protein</fullName>
    </submittedName>
</protein>
<reference evidence="3 4" key="1">
    <citation type="submission" date="2016-10" db="EMBL/GenBank/DDBJ databases">
        <authorList>
            <person name="de Groot N.N."/>
        </authorList>
    </citation>
    <scope>NUCLEOTIDE SEQUENCE [LARGE SCALE GENOMIC DNA]</scope>
    <source>
        <strain evidence="3 4">CGMCC 1.7059</strain>
    </source>
</reference>
<sequence>MARVIAVTNQKGGVGKTTTCVNLAASLAATKRRVLLVDMDPQGNATMGSGVDKNSLQLSGYDLLTKRATAAEVIVHVESAGFDLLGTNGDLTAAEVELMNEIGREHRLRLALNTVRDNYDYILIDCPPSLNLLTVNALSASDSVLIPMQCEYYALEGLAALMNTVEQIKETVNPNLQVEGILRTMYDPRNSLTLDVSGQLNEYFGDKVYRAVIPRNVRLAEAPSYGLPALKYDRASKGAIAYLALAGEMVRRHGATRKAAAAAV</sequence>
<evidence type="ECO:0000313" key="3">
    <source>
        <dbReference type="EMBL" id="SDW79306.1"/>
    </source>
</evidence>
<feature type="domain" description="AAA" evidence="2">
    <location>
        <begin position="3"/>
        <end position="178"/>
    </location>
</feature>
<gene>
    <name evidence="3" type="ORF">SAMN04487960_104147</name>
</gene>
<dbReference type="CDD" id="cd02042">
    <property type="entry name" value="ParAB_family"/>
    <property type="match status" value="1"/>
</dbReference>
<dbReference type="EMBL" id="FNNE01000004">
    <property type="protein sequence ID" value="SDW79306.1"/>
    <property type="molecule type" value="Genomic_DNA"/>
</dbReference>
<dbReference type="STRING" id="488533.SAMN04487960_104147"/>
<dbReference type="RefSeq" id="WP_091812391.1">
    <property type="nucleotide sequence ID" value="NZ_FNNE01000004.1"/>
</dbReference>
<dbReference type="InterPro" id="IPR025669">
    <property type="entry name" value="AAA_dom"/>
</dbReference>